<feature type="region of interest" description="Disordered" evidence="1">
    <location>
        <begin position="37"/>
        <end position="58"/>
    </location>
</feature>
<evidence type="ECO:0000313" key="3">
    <source>
        <dbReference type="Proteomes" id="UP000253741"/>
    </source>
</evidence>
<protein>
    <submittedName>
        <fullName evidence="2">Uncharacterized protein</fullName>
    </submittedName>
</protein>
<comment type="caution">
    <text evidence="2">The sequence shown here is derived from an EMBL/GenBank/DDBJ whole genome shotgun (WGS) entry which is preliminary data.</text>
</comment>
<dbReference type="Proteomes" id="UP000253741">
    <property type="component" value="Unassembled WGS sequence"/>
</dbReference>
<proteinExistence type="predicted"/>
<evidence type="ECO:0000256" key="1">
    <source>
        <dbReference type="SAM" id="MobiDB-lite"/>
    </source>
</evidence>
<dbReference type="AlphaFoldDB" id="A0A370B338"/>
<dbReference type="EMBL" id="QQNA01000183">
    <property type="protein sequence ID" value="RDG36001.1"/>
    <property type="molecule type" value="Genomic_DNA"/>
</dbReference>
<accession>A0A370B338</accession>
<evidence type="ECO:0000313" key="2">
    <source>
        <dbReference type="EMBL" id="RDG36001.1"/>
    </source>
</evidence>
<gene>
    <name evidence="2" type="ORF">DVH02_22375</name>
</gene>
<reference evidence="2 3" key="1">
    <citation type="submission" date="2018-07" db="EMBL/GenBank/DDBJ databases">
        <title>Streptomyces species from bats.</title>
        <authorList>
            <person name="Dunlap C."/>
        </authorList>
    </citation>
    <scope>NUCLEOTIDE SEQUENCE [LARGE SCALE GENOMIC DNA]</scope>
    <source>
        <strain evidence="2 3">AC230</strain>
    </source>
</reference>
<name>A0A370B338_9ACTN</name>
<dbReference type="RefSeq" id="WP_114625610.1">
    <property type="nucleotide sequence ID" value="NZ_QQNA01000183.1"/>
</dbReference>
<feature type="compositionally biased region" description="Basic and acidic residues" evidence="1">
    <location>
        <begin position="37"/>
        <end position="54"/>
    </location>
</feature>
<sequence>MTGGRDMTGRRAGAARGALVPALLGAGYCTLAEFPRPGKEKGIRSEVDGEDARRSPTVFATASGARHGCPMT</sequence>
<keyword evidence="3" id="KW-1185">Reference proteome</keyword>
<organism evidence="2 3">
    <name type="scientific">Streptomyces corynorhini</name>
    <dbReference type="NCBI Taxonomy" id="2282652"/>
    <lineage>
        <taxon>Bacteria</taxon>
        <taxon>Bacillati</taxon>
        <taxon>Actinomycetota</taxon>
        <taxon>Actinomycetes</taxon>
        <taxon>Kitasatosporales</taxon>
        <taxon>Streptomycetaceae</taxon>
        <taxon>Streptomyces</taxon>
    </lineage>
</organism>
<dbReference type="OrthoDB" id="4096883at2"/>